<keyword evidence="2" id="KW-1185">Reference proteome</keyword>
<gene>
    <name evidence="1" type="ORF">EV384_4522</name>
</gene>
<dbReference type="OrthoDB" id="4274517at2"/>
<protein>
    <recommendedName>
        <fullName evidence="3">DUF1877 family protein</fullName>
    </recommendedName>
</protein>
<evidence type="ECO:0000313" key="1">
    <source>
        <dbReference type="EMBL" id="RZU75942.1"/>
    </source>
</evidence>
<dbReference type="EMBL" id="SHLD01000001">
    <property type="protein sequence ID" value="RZU75942.1"/>
    <property type="molecule type" value="Genomic_DNA"/>
</dbReference>
<comment type="caution">
    <text evidence="1">The sequence shown here is derived from an EMBL/GenBank/DDBJ whole genome shotgun (WGS) entry which is preliminary data.</text>
</comment>
<evidence type="ECO:0000313" key="2">
    <source>
        <dbReference type="Proteomes" id="UP000294114"/>
    </source>
</evidence>
<dbReference type="RefSeq" id="WP_130336280.1">
    <property type="nucleotide sequence ID" value="NZ_SHLD01000001.1"/>
</dbReference>
<accession>A0A4Q8BDH5</accession>
<evidence type="ECO:0008006" key="3">
    <source>
        <dbReference type="Google" id="ProtNLM"/>
    </source>
</evidence>
<name>A0A4Q8BDH5_9ACTN</name>
<dbReference type="InterPro" id="IPR035944">
    <property type="entry name" value="YfbM-like_sf"/>
</dbReference>
<dbReference type="AlphaFoldDB" id="A0A4Q8BDH5"/>
<proteinExistence type="predicted"/>
<dbReference type="Gene3D" id="3.40.1760.10">
    <property type="entry name" value="YfbM-like super family"/>
    <property type="match status" value="1"/>
</dbReference>
<dbReference type="Proteomes" id="UP000294114">
    <property type="component" value="Unassembled WGS sequence"/>
</dbReference>
<organism evidence="1 2">
    <name type="scientific">Micromonospora kangleipakensis</name>
    <dbReference type="NCBI Taxonomy" id="1077942"/>
    <lineage>
        <taxon>Bacteria</taxon>
        <taxon>Bacillati</taxon>
        <taxon>Actinomycetota</taxon>
        <taxon>Actinomycetes</taxon>
        <taxon>Micromonosporales</taxon>
        <taxon>Micromonosporaceae</taxon>
        <taxon>Micromonospora</taxon>
    </lineage>
</organism>
<sequence>MAVTQQLARLSPGQLAACRSSVEELNKLCSFELLPSSDYLDLDWAPNPLLRAFELTQVSTSIVVALQRGLDGDAEINPAYRDGEDTVWEHPVTALEPDVVADVGTLLGQVEPEAVLAALSEDAACALLSIGMREFDGHPRPYLHRHLAALRDFYAHAARRRLAVALWWD</sequence>
<reference evidence="1 2" key="1">
    <citation type="submission" date="2019-02" db="EMBL/GenBank/DDBJ databases">
        <title>Sequencing the genomes of 1000 actinobacteria strains.</title>
        <authorList>
            <person name="Klenk H.-P."/>
        </authorList>
    </citation>
    <scope>NUCLEOTIDE SEQUENCE [LARGE SCALE GENOMIC DNA]</scope>
    <source>
        <strain evidence="1 2">DSM 45612</strain>
    </source>
</reference>